<dbReference type="Proteomes" id="UP000553343">
    <property type="component" value="Unassembled WGS sequence"/>
</dbReference>
<dbReference type="Pfam" id="PF04986">
    <property type="entry name" value="Y2_Tnp"/>
    <property type="match status" value="1"/>
</dbReference>
<dbReference type="InterPro" id="IPR007069">
    <property type="entry name" value="Transposase_32"/>
</dbReference>
<name>A0A850TFD8_9BACT</name>
<dbReference type="AlphaFoldDB" id="A0A850TFD8"/>
<comment type="caution">
    <text evidence="2">The sequence shown here is derived from an EMBL/GenBank/DDBJ whole genome shotgun (WGS) entry which is preliminary data.</text>
</comment>
<reference evidence="2 3" key="1">
    <citation type="submission" date="2020-06" db="EMBL/GenBank/DDBJ databases">
        <title>High-quality draft genome of sulfate reducer Desulfobacter latus type strain AcrS2 isolated from marine sediment.</title>
        <authorList>
            <person name="Hoppe M."/>
            <person name="Larsen C.K."/>
            <person name="Marshall I.P.G."/>
            <person name="Schramm A."/>
            <person name="Marietou A.G."/>
        </authorList>
    </citation>
    <scope>NUCLEOTIDE SEQUENCE [LARGE SCALE GENOMIC DNA]</scope>
    <source>
        <strain evidence="2 3">AcRS2</strain>
    </source>
</reference>
<accession>A0A850TFD8</accession>
<sequence length="88" mass="9914">IGFYGILHTWGGNLWLHPHIHFIVTAGGINTRGEWVEPRYSSTFLFPVKALSNVFRAKFLSGLIAAHSRGDLKLPDELTQFSDLCAFR</sequence>
<feature type="non-terminal residue" evidence="2">
    <location>
        <position position="1"/>
    </location>
</feature>
<evidence type="ECO:0000259" key="1">
    <source>
        <dbReference type="Pfam" id="PF04986"/>
    </source>
</evidence>
<evidence type="ECO:0000313" key="3">
    <source>
        <dbReference type="Proteomes" id="UP000553343"/>
    </source>
</evidence>
<dbReference type="PANTHER" id="PTHR37023">
    <property type="entry name" value="TRANSPOSASE"/>
    <property type="match status" value="1"/>
</dbReference>
<dbReference type="EMBL" id="JACADJ010000200">
    <property type="protein sequence ID" value="NWH07007.1"/>
    <property type="molecule type" value="Genomic_DNA"/>
</dbReference>
<evidence type="ECO:0000313" key="2">
    <source>
        <dbReference type="EMBL" id="NWH07007.1"/>
    </source>
</evidence>
<organism evidence="2 3">
    <name type="scientific">Desulfobacter latus</name>
    <dbReference type="NCBI Taxonomy" id="2292"/>
    <lineage>
        <taxon>Bacteria</taxon>
        <taxon>Pseudomonadati</taxon>
        <taxon>Thermodesulfobacteriota</taxon>
        <taxon>Desulfobacteria</taxon>
        <taxon>Desulfobacterales</taxon>
        <taxon>Desulfobacteraceae</taxon>
        <taxon>Desulfobacter</taxon>
    </lineage>
</organism>
<dbReference type="GO" id="GO:0006313">
    <property type="term" value="P:DNA transposition"/>
    <property type="evidence" value="ECO:0007669"/>
    <property type="project" value="InterPro"/>
</dbReference>
<keyword evidence="3" id="KW-1185">Reference proteome</keyword>
<dbReference type="PANTHER" id="PTHR37023:SF1">
    <property type="entry name" value="ISSOD25 TRANSPOSASE TNPA_ISSOD25"/>
    <property type="match status" value="1"/>
</dbReference>
<protein>
    <submittedName>
        <fullName evidence="2">Transposase</fullName>
    </submittedName>
</protein>
<feature type="domain" description="Transposase IS801/IS1294" evidence="1">
    <location>
        <begin position="2"/>
        <end position="75"/>
    </location>
</feature>
<dbReference type="GO" id="GO:0004803">
    <property type="term" value="F:transposase activity"/>
    <property type="evidence" value="ECO:0007669"/>
    <property type="project" value="InterPro"/>
</dbReference>
<gene>
    <name evidence="2" type="ORF">HXW94_18895</name>
</gene>
<proteinExistence type="predicted"/>
<dbReference type="GO" id="GO:0003677">
    <property type="term" value="F:DNA binding"/>
    <property type="evidence" value="ECO:0007669"/>
    <property type="project" value="InterPro"/>
</dbReference>